<evidence type="ECO:0000313" key="1">
    <source>
        <dbReference type="EMBL" id="KAI3352573.1"/>
    </source>
</evidence>
<protein>
    <submittedName>
        <fullName evidence="1">Uncharacterized protein</fullName>
    </submittedName>
</protein>
<dbReference type="EMBL" id="CM041553">
    <property type="protein sequence ID" value="KAI3352573.1"/>
    <property type="molecule type" value="Genomic_DNA"/>
</dbReference>
<reference evidence="1" key="1">
    <citation type="submission" date="2022-04" db="EMBL/GenBank/DDBJ databases">
        <title>Jade perch genome.</title>
        <authorList>
            <person name="Chao B."/>
        </authorList>
    </citation>
    <scope>NUCLEOTIDE SEQUENCE</scope>
    <source>
        <strain evidence="1">CB-2022</strain>
    </source>
</reference>
<accession>A0ACB8VBF0</accession>
<name>A0ACB8VBF0_9TELE</name>
<sequence>MRNSTIWPDMDPADRDTVSHVLNSQAQQIQAHENQLKAIATGVQQITERQDRAQQEVSAQVSQLGAQLQRIASRLDQLTPLQQTTPATPPSVSSPSPAIYLPRPARLAPPEKYSRESGQCRSFLVQCDLHFQNDPAAFASDQAQVAFIISHLSGRAAAWATQEWARGAAVCQNKQQFTHLLTRLIDHCCSSQEASRAMFELRQNSRRVMDYAIEFRTRATDSGWNSPALKGAFINGLDDDVKDQLAPHEIPEEFEDLVKLAIRIDTRLQEREGERRRATRRSSELQGVPSLRREFWRSSVFSSSTAVRTPSSDLAEPMQLGRARLDPEERRRRVRVGACFYCGQAGHQLDSCPAKEGAHQASQEVKRRGRLGWGFSSHYRCHIDPGHTFRWTSSHGSASIKSLSSGYHPESNGQTERLNQELETLPEMSGGAEPDDLERPPHLPRSLRVHPTFHVSKIKPVRESHLVPPSKPPPPPKMVEGGPVYAVKKLLAVRKRGRGRQFLVDWEGYGPEERSWIPASFIVCKKLIEDFYRQHPETRQDRQESVLRGGGTVMSRQI</sequence>
<organism evidence="1 2">
    <name type="scientific">Scortum barcoo</name>
    <name type="common">barcoo grunter</name>
    <dbReference type="NCBI Taxonomy" id="214431"/>
    <lineage>
        <taxon>Eukaryota</taxon>
        <taxon>Metazoa</taxon>
        <taxon>Chordata</taxon>
        <taxon>Craniata</taxon>
        <taxon>Vertebrata</taxon>
        <taxon>Euteleostomi</taxon>
        <taxon>Actinopterygii</taxon>
        <taxon>Neopterygii</taxon>
        <taxon>Teleostei</taxon>
        <taxon>Neoteleostei</taxon>
        <taxon>Acanthomorphata</taxon>
        <taxon>Eupercaria</taxon>
        <taxon>Centrarchiformes</taxon>
        <taxon>Terapontoidei</taxon>
        <taxon>Terapontidae</taxon>
        <taxon>Scortum</taxon>
    </lineage>
</organism>
<gene>
    <name evidence="1" type="ORF">L3Q82_005509</name>
</gene>
<dbReference type="Proteomes" id="UP000831701">
    <property type="component" value="Chromosome 23"/>
</dbReference>
<evidence type="ECO:0000313" key="2">
    <source>
        <dbReference type="Proteomes" id="UP000831701"/>
    </source>
</evidence>
<keyword evidence="2" id="KW-1185">Reference proteome</keyword>
<comment type="caution">
    <text evidence="1">The sequence shown here is derived from an EMBL/GenBank/DDBJ whole genome shotgun (WGS) entry which is preliminary data.</text>
</comment>
<proteinExistence type="predicted"/>